<dbReference type="EMBL" id="JABSTU010000008">
    <property type="protein sequence ID" value="KAH8022703.1"/>
    <property type="molecule type" value="Genomic_DNA"/>
</dbReference>
<accession>A0A9J6DKU5</accession>
<feature type="region of interest" description="Disordered" evidence="1">
    <location>
        <begin position="312"/>
        <end position="337"/>
    </location>
</feature>
<dbReference type="GO" id="GO:0004850">
    <property type="term" value="F:uridine phosphorylase activity"/>
    <property type="evidence" value="ECO:0007669"/>
    <property type="project" value="TreeGrafter"/>
</dbReference>
<evidence type="ECO:0000313" key="3">
    <source>
        <dbReference type="Proteomes" id="UP000821866"/>
    </source>
</evidence>
<dbReference type="GO" id="GO:0006218">
    <property type="term" value="P:uridine catabolic process"/>
    <property type="evidence" value="ECO:0007669"/>
    <property type="project" value="TreeGrafter"/>
</dbReference>
<reference evidence="2" key="1">
    <citation type="journal article" date="2020" name="Cell">
        <title>Large-Scale Comparative Analyses of Tick Genomes Elucidate Their Genetic Diversity and Vector Capacities.</title>
        <authorList>
            <consortium name="Tick Genome and Microbiome Consortium (TIGMIC)"/>
            <person name="Jia N."/>
            <person name="Wang J."/>
            <person name="Shi W."/>
            <person name="Du L."/>
            <person name="Sun Y."/>
            <person name="Zhan W."/>
            <person name="Jiang J.F."/>
            <person name="Wang Q."/>
            <person name="Zhang B."/>
            <person name="Ji P."/>
            <person name="Bell-Sakyi L."/>
            <person name="Cui X.M."/>
            <person name="Yuan T.T."/>
            <person name="Jiang B.G."/>
            <person name="Yang W.F."/>
            <person name="Lam T.T."/>
            <person name="Chang Q.C."/>
            <person name="Ding S.J."/>
            <person name="Wang X.J."/>
            <person name="Zhu J.G."/>
            <person name="Ruan X.D."/>
            <person name="Zhao L."/>
            <person name="Wei J.T."/>
            <person name="Ye R.Z."/>
            <person name="Que T.C."/>
            <person name="Du C.H."/>
            <person name="Zhou Y.H."/>
            <person name="Cheng J.X."/>
            <person name="Dai P.F."/>
            <person name="Guo W.B."/>
            <person name="Han X.H."/>
            <person name="Huang E.J."/>
            <person name="Li L.F."/>
            <person name="Wei W."/>
            <person name="Gao Y.C."/>
            <person name="Liu J.Z."/>
            <person name="Shao H.Z."/>
            <person name="Wang X."/>
            <person name="Wang C.C."/>
            <person name="Yang T.C."/>
            <person name="Huo Q.B."/>
            <person name="Li W."/>
            <person name="Chen H.Y."/>
            <person name="Chen S.E."/>
            <person name="Zhou L.G."/>
            <person name="Ni X.B."/>
            <person name="Tian J.H."/>
            <person name="Sheng Y."/>
            <person name="Liu T."/>
            <person name="Pan Y.S."/>
            <person name="Xia L.Y."/>
            <person name="Li J."/>
            <person name="Zhao F."/>
            <person name="Cao W.C."/>
        </authorList>
    </citation>
    <scope>NUCLEOTIDE SEQUENCE</scope>
    <source>
        <strain evidence="2">Rmic-2018</strain>
    </source>
</reference>
<reference evidence="2" key="2">
    <citation type="submission" date="2021-09" db="EMBL/GenBank/DDBJ databases">
        <authorList>
            <person name="Jia N."/>
            <person name="Wang J."/>
            <person name="Shi W."/>
            <person name="Du L."/>
            <person name="Sun Y."/>
            <person name="Zhan W."/>
            <person name="Jiang J."/>
            <person name="Wang Q."/>
            <person name="Zhang B."/>
            <person name="Ji P."/>
            <person name="Sakyi L.B."/>
            <person name="Cui X."/>
            <person name="Yuan T."/>
            <person name="Jiang B."/>
            <person name="Yang W."/>
            <person name="Lam T.T.-Y."/>
            <person name="Chang Q."/>
            <person name="Ding S."/>
            <person name="Wang X."/>
            <person name="Zhu J."/>
            <person name="Ruan X."/>
            <person name="Zhao L."/>
            <person name="Wei J."/>
            <person name="Que T."/>
            <person name="Du C."/>
            <person name="Cheng J."/>
            <person name="Dai P."/>
            <person name="Han X."/>
            <person name="Huang E."/>
            <person name="Gao Y."/>
            <person name="Liu J."/>
            <person name="Shao H."/>
            <person name="Ye R."/>
            <person name="Li L."/>
            <person name="Wei W."/>
            <person name="Wang X."/>
            <person name="Wang C."/>
            <person name="Huo Q."/>
            <person name="Li W."/>
            <person name="Guo W."/>
            <person name="Chen H."/>
            <person name="Chen S."/>
            <person name="Zhou L."/>
            <person name="Zhou L."/>
            <person name="Ni X."/>
            <person name="Tian J."/>
            <person name="Zhou Y."/>
            <person name="Sheng Y."/>
            <person name="Liu T."/>
            <person name="Pan Y."/>
            <person name="Xia L."/>
            <person name="Li J."/>
            <person name="Zhao F."/>
            <person name="Cao W."/>
        </authorList>
    </citation>
    <scope>NUCLEOTIDE SEQUENCE</scope>
    <source>
        <strain evidence="2">Rmic-2018</strain>
        <tissue evidence="2">Larvae</tissue>
    </source>
</reference>
<dbReference type="PANTHER" id="PTHR43691:SF11">
    <property type="entry name" value="FI09636P-RELATED"/>
    <property type="match status" value="1"/>
</dbReference>
<evidence type="ECO:0000313" key="2">
    <source>
        <dbReference type="EMBL" id="KAH8022703.1"/>
    </source>
</evidence>
<dbReference type="Gene3D" id="3.40.50.1580">
    <property type="entry name" value="Nucleoside phosphorylase domain"/>
    <property type="match status" value="2"/>
</dbReference>
<comment type="caution">
    <text evidence="2">The sequence shown here is derived from an EMBL/GenBank/DDBJ whole genome shotgun (WGS) entry which is preliminary data.</text>
</comment>
<gene>
    <name evidence="2" type="ORF">HPB51_001924</name>
</gene>
<dbReference type="AlphaFoldDB" id="A0A9J6DKU5"/>
<organism evidence="2 3">
    <name type="scientific">Rhipicephalus microplus</name>
    <name type="common">Cattle tick</name>
    <name type="synonym">Boophilus microplus</name>
    <dbReference type="NCBI Taxonomy" id="6941"/>
    <lineage>
        <taxon>Eukaryota</taxon>
        <taxon>Metazoa</taxon>
        <taxon>Ecdysozoa</taxon>
        <taxon>Arthropoda</taxon>
        <taxon>Chelicerata</taxon>
        <taxon>Arachnida</taxon>
        <taxon>Acari</taxon>
        <taxon>Parasitiformes</taxon>
        <taxon>Ixodida</taxon>
        <taxon>Ixodoidea</taxon>
        <taxon>Ixodidae</taxon>
        <taxon>Rhipicephalinae</taxon>
        <taxon>Rhipicephalus</taxon>
        <taxon>Boophilus</taxon>
    </lineage>
</organism>
<evidence type="ECO:0000256" key="1">
    <source>
        <dbReference type="SAM" id="MobiDB-lite"/>
    </source>
</evidence>
<dbReference type="Proteomes" id="UP000821866">
    <property type="component" value="Chromosome 6"/>
</dbReference>
<dbReference type="GO" id="GO:0005829">
    <property type="term" value="C:cytosol"/>
    <property type="evidence" value="ECO:0007669"/>
    <property type="project" value="TreeGrafter"/>
</dbReference>
<protein>
    <submittedName>
        <fullName evidence="2">Uncharacterized protein</fullName>
    </submittedName>
</protein>
<sequence>MKALNKGSTILPHANCHLIGSSEVHDIRPQRSDQDPDNIVKLRNPNLKNVKEDNLYHLALSTATHNLKEMFGDIKFVCMGGTPSRMQRFAQFVKKGPGIHLPTGAELCDISEASHRYCMYKMRSVLSVSFVLGECVRRPCVLDGDLVRELVDVGNRFLPAMNIVRGKTLSTDDFYEGTTVSALQNDLARERFITCHRMNGLNAASTTRIVSLGPHAKKSKATSEHTKIKHCSCRGVICVALLDRLEGDKVDVPDYDMIEWQERPQELALQFIRNRLPPEHLTRRAAQGSTAVPGRQWFSPEHLTRRAAHRATADPGLHFPARAPVSASSPGNTADPGLQCIPPEHLPRRETTGATTVVVLQHRRHR</sequence>
<keyword evidence="3" id="KW-1185">Reference proteome</keyword>
<proteinExistence type="predicted"/>
<dbReference type="VEuPathDB" id="VectorBase:LOC119171861"/>
<dbReference type="PANTHER" id="PTHR43691">
    <property type="entry name" value="URIDINE PHOSPHORYLASE"/>
    <property type="match status" value="1"/>
</dbReference>
<name>A0A9J6DKU5_RHIMP</name>
<dbReference type="InterPro" id="IPR035994">
    <property type="entry name" value="Nucleoside_phosphorylase_sf"/>
</dbReference>
<dbReference type="SUPFAM" id="SSF53167">
    <property type="entry name" value="Purine and uridine phosphorylases"/>
    <property type="match status" value="1"/>
</dbReference>